<keyword evidence="6 7" id="KW-0472">Membrane</keyword>
<proteinExistence type="inferred from homology"/>
<feature type="domain" description="ABC transmembrane type-1" evidence="8">
    <location>
        <begin position="60"/>
        <end position="240"/>
    </location>
</feature>
<reference evidence="9 10" key="1">
    <citation type="submission" date="2018-08" db="EMBL/GenBank/DDBJ databases">
        <title>Jishengella sp. nov., isolated from a root of Azadirachta indica A. Juss. var. siamensis Valenton.</title>
        <authorList>
            <person name="Kuncharoen N."/>
            <person name="Tanasupawat S."/>
            <person name="Kudo T."/>
            <person name="Ohkuma M."/>
        </authorList>
    </citation>
    <scope>NUCLEOTIDE SEQUENCE [LARGE SCALE GENOMIC DNA]</scope>
    <source>
        <strain evidence="9 10">AZ1-13</strain>
    </source>
</reference>
<dbReference type="Gene3D" id="1.10.3720.10">
    <property type="entry name" value="MetI-like"/>
    <property type="match status" value="1"/>
</dbReference>
<evidence type="ECO:0000256" key="5">
    <source>
        <dbReference type="ARBA" id="ARBA00022989"/>
    </source>
</evidence>
<evidence type="ECO:0000256" key="7">
    <source>
        <dbReference type="RuleBase" id="RU363032"/>
    </source>
</evidence>
<evidence type="ECO:0000256" key="4">
    <source>
        <dbReference type="ARBA" id="ARBA00022692"/>
    </source>
</evidence>
<evidence type="ECO:0000256" key="2">
    <source>
        <dbReference type="ARBA" id="ARBA00022448"/>
    </source>
</evidence>
<evidence type="ECO:0000256" key="6">
    <source>
        <dbReference type="ARBA" id="ARBA00023136"/>
    </source>
</evidence>
<dbReference type="GO" id="GO:0055085">
    <property type="term" value="P:transmembrane transport"/>
    <property type="evidence" value="ECO:0007669"/>
    <property type="project" value="InterPro"/>
</dbReference>
<comment type="caution">
    <text evidence="9">The sequence shown here is derived from an EMBL/GenBank/DDBJ whole genome shotgun (WGS) entry which is preliminary data.</text>
</comment>
<keyword evidence="2 7" id="KW-0813">Transport</keyword>
<dbReference type="CDD" id="cd06261">
    <property type="entry name" value="TM_PBP2"/>
    <property type="match status" value="1"/>
</dbReference>
<dbReference type="Pfam" id="PF00528">
    <property type="entry name" value="BPD_transp_1"/>
    <property type="match status" value="1"/>
</dbReference>
<dbReference type="PANTHER" id="PTHR30151:SF0">
    <property type="entry name" value="ABC TRANSPORTER PERMEASE PROTEIN MJ0413-RELATED"/>
    <property type="match status" value="1"/>
</dbReference>
<dbReference type="AlphaFoldDB" id="A0A418MX23"/>
<feature type="transmembrane region" description="Helical" evidence="7">
    <location>
        <begin position="216"/>
        <end position="240"/>
    </location>
</feature>
<evidence type="ECO:0000313" key="9">
    <source>
        <dbReference type="EMBL" id="RIV39217.1"/>
    </source>
</evidence>
<dbReference type="OrthoDB" id="3173654at2"/>
<keyword evidence="10" id="KW-1185">Reference proteome</keyword>
<name>A0A418MX23_9ACTN</name>
<dbReference type="InterPro" id="IPR035906">
    <property type="entry name" value="MetI-like_sf"/>
</dbReference>
<dbReference type="Proteomes" id="UP000283832">
    <property type="component" value="Unassembled WGS sequence"/>
</dbReference>
<sequence length="257" mass="28557">MTRLAGRIGRFAWEIALPIVVLSYWWLATADGDNPFFPPASRVLEAFWSNWFDERFVSDFLPSMARLGASYLLAVGIGVGAGLLLRLWRPLGEIVEPLISFLRSIPSAALLPFAVLLFGIGTNMQVFLITFVCVWPILLNTMDGVADTDPTMLDTARAFRIGHRRRLTRVVLMAAAPRIASGMRVSLSVAVVVMLISEMFASTNGIGYVTIQAQRTFAFADMWSGILMLGLLGYLLNLLFVRAERLVLSWYYASKGR</sequence>
<evidence type="ECO:0000313" key="10">
    <source>
        <dbReference type="Proteomes" id="UP000283832"/>
    </source>
</evidence>
<evidence type="ECO:0000256" key="3">
    <source>
        <dbReference type="ARBA" id="ARBA00022475"/>
    </source>
</evidence>
<feature type="transmembrane region" description="Helical" evidence="7">
    <location>
        <begin position="12"/>
        <end position="28"/>
    </location>
</feature>
<dbReference type="InterPro" id="IPR000515">
    <property type="entry name" value="MetI-like"/>
</dbReference>
<comment type="subcellular location">
    <subcellularLocation>
        <location evidence="1 7">Cell membrane</location>
        <topology evidence="1 7">Multi-pass membrane protein</topology>
    </subcellularLocation>
</comment>
<dbReference type="EMBL" id="QXEC01000007">
    <property type="protein sequence ID" value="RIV39217.1"/>
    <property type="molecule type" value="Genomic_DNA"/>
</dbReference>
<feature type="transmembrane region" description="Helical" evidence="7">
    <location>
        <begin position="68"/>
        <end position="88"/>
    </location>
</feature>
<accession>A0A418MX23</accession>
<feature type="transmembrane region" description="Helical" evidence="7">
    <location>
        <begin position="100"/>
        <end position="120"/>
    </location>
</feature>
<evidence type="ECO:0000259" key="8">
    <source>
        <dbReference type="PROSITE" id="PS50928"/>
    </source>
</evidence>
<feature type="transmembrane region" description="Helical" evidence="7">
    <location>
        <begin position="126"/>
        <end position="146"/>
    </location>
</feature>
<gene>
    <name evidence="9" type="ORF">D2L64_10230</name>
</gene>
<organism evidence="9 10">
    <name type="scientific">Micromonospora radicis</name>
    <dbReference type="NCBI Taxonomy" id="1894971"/>
    <lineage>
        <taxon>Bacteria</taxon>
        <taxon>Bacillati</taxon>
        <taxon>Actinomycetota</taxon>
        <taxon>Actinomycetes</taxon>
        <taxon>Micromonosporales</taxon>
        <taxon>Micromonosporaceae</taxon>
        <taxon>Micromonospora</taxon>
    </lineage>
</organism>
<keyword evidence="5 7" id="KW-1133">Transmembrane helix</keyword>
<dbReference type="PANTHER" id="PTHR30151">
    <property type="entry name" value="ALKANE SULFONATE ABC TRANSPORTER-RELATED, MEMBRANE SUBUNIT"/>
    <property type="match status" value="1"/>
</dbReference>
<dbReference type="SUPFAM" id="SSF161098">
    <property type="entry name" value="MetI-like"/>
    <property type="match status" value="1"/>
</dbReference>
<dbReference type="PROSITE" id="PS50928">
    <property type="entry name" value="ABC_TM1"/>
    <property type="match status" value="1"/>
</dbReference>
<protein>
    <submittedName>
        <fullName evidence="9">ABC transporter permease</fullName>
    </submittedName>
</protein>
<comment type="similarity">
    <text evidence="7">Belongs to the binding-protein-dependent transport system permease family.</text>
</comment>
<dbReference type="GO" id="GO:0005886">
    <property type="term" value="C:plasma membrane"/>
    <property type="evidence" value="ECO:0007669"/>
    <property type="project" value="UniProtKB-SubCell"/>
</dbReference>
<evidence type="ECO:0000256" key="1">
    <source>
        <dbReference type="ARBA" id="ARBA00004651"/>
    </source>
</evidence>
<dbReference type="RefSeq" id="WP_119574740.1">
    <property type="nucleotide sequence ID" value="NZ_QXEC01000007.1"/>
</dbReference>
<keyword evidence="4 7" id="KW-0812">Transmembrane</keyword>
<keyword evidence="3" id="KW-1003">Cell membrane</keyword>